<dbReference type="CDD" id="cd01011">
    <property type="entry name" value="nicotinamidase"/>
    <property type="match status" value="1"/>
</dbReference>
<dbReference type="Proteomes" id="UP000825799">
    <property type="component" value="Chromosome"/>
</dbReference>
<evidence type="ECO:0000256" key="6">
    <source>
        <dbReference type="ARBA" id="ARBA00039017"/>
    </source>
</evidence>
<evidence type="ECO:0000256" key="4">
    <source>
        <dbReference type="ARBA" id="ARBA00022801"/>
    </source>
</evidence>
<gene>
    <name evidence="9" type="primary">pncA</name>
    <name evidence="9" type="ORF">K1X15_20255</name>
</gene>
<dbReference type="InterPro" id="IPR036380">
    <property type="entry name" value="Isochorismatase-like_sf"/>
</dbReference>
<evidence type="ECO:0000256" key="5">
    <source>
        <dbReference type="ARBA" id="ARBA00037900"/>
    </source>
</evidence>
<evidence type="ECO:0000256" key="1">
    <source>
        <dbReference type="ARBA" id="ARBA00006336"/>
    </source>
</evidence>
<dbReference type="InterPro" id="IPR000868">
    <property type="entry name" value="Isochorismatase-like_dom"/>
</dbReference>
<dbReference type="RefSeq" id="WP_220305333.1">
    <property type="nucleotide sequence ID" value="NZ_CP080590.1"/>
</dbReference>
<reference evidence="9 10" key="1">
    <citation type="submission" date="2021-08" db="EMBL/GenBank/DDBJ databases">
        <title>Devosia salina sp. nov., isolated from the South China Sea sediment.</title>
        <authorList>
            <person name="Zhou Z."/>
        </authorList>
    </citation>
    <scope>NUCLEOTIDE SEQUENCE [LARGE SCALE GENOMIC DNA]</scope>
    <source>
        <strain evidence="9 10">SCS-3</strain>
    </source>
</reference>
<keyword evidence="10" id="KW-1185">Reference proteome</keyword>
<proteinExistence type="inferred from homology"/>
<keyword evidence="2" id="KW-0662">Pyridine nucleotide biosynthesis</keyword>
<comment type="similarity">
    <text evidence="1">Belongs to the isochorismatase family.</text>
</comment>
<dbReference type="NCBIfam" id="NF008623">
    <property type="entry name" value="PRK11609.1"/>
    <property type="match status" value="1"/>
</dbReference>
<dbReference type="Gene3D" id="3.40.50.850">
    <property type="entry name" value="Isochorismatase-like"/>
    <property type="match status" value="1"/>
</dbReference>
<organism evidence="9 10">
    <name type="scientific">Devosia salina</name>
    <dbReference type="NCBI Taxonomy" id="2860336"/>
    <lineage>
        <taxon>Bacteria</taxon>
        <taxon>Pseudomonadati</taxon>
        <taxon>Pseudomonadota</taxon>
        <taxon>Alphaproteobacteria</taxon>
        <taxon>Hyphomicrobiales</taxon>
        <taxon>Devosiaceae</taxon>
        <taxon>Devosia</taxon>
    </lineage>
</organism>
<dbReference type="EC" id="3.5.1.19" evidence="6"/>
<sequence length="211" mass="23030">MTIAIQPEDVLVVVDVQYDFLPGGSLAVAGGDEIVPLINKLAQKFRNVVLTQDWHPADHISFASQHAGKAPFETIELDYGIQVLWPDHCVWQTRGAEISTDLDIPHAQLIIRKGYNRQIDSYSGFQEADRETLTGLAGYLNERDVGRLFVVGLATDFCVAWTALDGAAGGFDVTVIEDATRAINADGSLEKAWADMDEAGVARVMSREILG</sequence>
<dbReference type="EMBL" id="CP080590">
    <property type="protein sequence ID" value="QYO76869.1"/>
    <property type="molecule type" value="Genomic_DNA"/>
</dbReference>
<dbReference type="SUPFAM" id="SSF52499">
    <property type="entry name" value="Isochorismatase-like hydrolases"/>
    <property type="match status" value="1"/>
</dbReference>
<keyword evidence="4 9" id="KW-0378">Hydrolase</keyword>
<dbReference type="PANTHER" id="PTHR11080:SF2">
    <property type="entry name" value="LD05707P"/>
    <property type="match status" value="1"/>
</dbReference>
<dbReference type="PANTHER" id="PTHR11080">
    <property type="entry name" value="PYRAZINAMIDASE/NICOTINAMIDASE"/>
    <property type="match status" value="1"/>
</dbReference>
<comment type="pathway">
    <text evidence="5">Cofactor biosynthesis; nicotinate biosynthesis; nicotinate from nicotinamide: step 1/1.</text>
</comment>
<dbReference type="Pfam" id="PF00857">
    <property type="entry name" value="Isochorismatase"/>
    <property type="match status" value="1"/>
</dbReference>
<evidence type="ECO:0000313" key="9">
    <source>
        <dbReference type="EMBL" id="QYO76869.1"/>
    </source>
</evidence>
<dbReference type="InterPro" id="IPR052347">
    <property type="entry name" value="Isochorismatase_Nicotinamidase"/>
</dbReference>
<accession>A0ABX8WGQ8</accession>
<evidence type="ECO:0000259" key="8">
    <source>
        <dbReference type="Pfam" id="PF00857"/>
    </source>
</evidence>
<protein>
    <recommendedName>
        <fullName evidence="6">nicotinamidase</fullName>
        <ecNumber evidence="6">3.5.1.19</ecNumber>
    </recommendedName>
    <alternativeName>
        <fullName evidence="7">Nicotinamide deamidase</fullName>
    </alternativeName>
</protein>
<evidence type="ECO:0000313" key="10">
    <source>
        <dbReference type="Proteomes" id="UP000825799"/>
    </source>
</evidence>
<dbReference type="GO" id="GO:0008936">
    <property type="term" value="F:nicotinamidase activity"/>
    <property type="evidence" value="ECO:0007669"/>
    <property type="project" value="UniProtKB-EC"/>
</dbReference>
<evidence type="ECO:0000256" key="2">
    <source>
        <dbReference type="ARBA" id="ARBA00022642"/>
    </source>
</evidence>
<evidence type="ECO:0000256" key="3">
    <source>
        <dbReference type="ARBA" id="ARBA00022723"/>
    </source>
</evidence>
<name>A0ABX8WGQ8_9HYPH</name>
<keyword evidence="3" id="KW-0479">Metal-binding</keyword>
<evidence type="ECO:0000256" key="7">
    <source>
        <dbReference type="ARBA" id="ARBA00043224"/>
    </source>
</evidence>
<feature type="domain" description="Isochorismatase-like" evidence="8">
    <location>
        <begin position="10"/>
        <end position="207"/>
    </location>
</feature>